<organism evidence="1">
    <name type="scientific">marine metagenome</name>
    <dbReference type="NCBI Taxonomy" id="408172"/>
    <lineage>
        <taxon>unclassified sequences</taxon>
        <taxon>metagenomes</taxon>
        <taxon>ecological metagenomes</taxon>
    </lineage>
</organism>
<gene>
    <name evidence="1" type="ORF">METZ01_LOCUS122109</name>
</gene>
<dbReference type="AlphaFoldDB" id="A0A381XX13"/>
<protein>
    <submittedName>
        <fullName evidence="1">Uncharacterized protein</fullName>
    </submittedName>
</protein>
<name>A0A381XX13_9ZZZZ</name>
<evidence type="ECO:0000313" key="1">
    <source>
        <dbReference type="EMBL" id="SVA69255.1"/>
    </source>
</evidence>
<proteinExistence type="predicted"/>
<accession>A0A381XX13</accession>
<reference evidence="1" key="1">
    <citation type="submission" date="2018-05" db="EMBL/GenBank/DDBJ databases">
        <authorList>
            <person name="Lanie J.A."/>
            <person name="Ng W.-L."/>
            <person name="Kazmierczak K.M."/>
            <person name="Andrzejewski T.M."/>
            <person name="Davidsen T.M."/>
            <person name="Wayne K.J."/>
            <person name="Tettelin H."/>
            <person name="Glass J.I."/>
            <person name="Rusch D."/>
            <person name="Podicherti R."/>
            <person name="Tsui H.-C.T."/>
            <person name="Winkler M.E."/>
        </authorList>
    </citation>
    <scope>NUCLEOTIDE SEQUENCE</scope>
</reference>
<dbReference type="EMBL" id="UINC01016675">
    <property type="protein sequence ID" value="SVA69255.1"/>
    <property type="molecule type" value="Genomic_DNA"/>
</dbReference>
<sequence>MPDNNICCTQDFSVGDIVRCGMYNADRSQFNVTAGKGNCIIIRTNSLGIEDSVVMNHRDDQNNVTARVAIFGEDANDCCQKKISDNDWVGKDQVHYNAAGVKQ</sequence>